<reference evidence="1" key="3">
    <citation type="submission" date="2018-07" db="EMBL/GenBank/DDBJ databases">
        <title>WGS assembly of Glycine max.</title>
        <authorList>
            <person name="Schmutz J."/>
            <person name="Cannon S."/>
            <person name="Schlueter J."/>
            <person name="Ma J."/>
            <person name="Mitros T."/>
            <person name="Nelson W."/>
            <person name="Hyten D."/>
            <person name="Song Q."/>
            <person name="Thelen J."/>
            <person name="Cheng J."/>
            <person name="Xu D."/>
            <person name="Hellsten U."/>
            <person name="May G."/>
            <person name="Yu Y."/>
            <person name="Sakurai T."/>
            <person name="Umezawa T."/>
            <person name="Bhattacharyya M."/>
            <person name="Sandhu D."/>
            <person name="Valliyodan B."/>
            <person name="Lindquist E."/>
            <person name="Peto M."/>
            <person name="Grant D."/>
            <person name="Shu S."/>
            <person name="Goodstein D."/>
            <person name="Barry K."/>
            <person name="Futrell-Griggs M."/>
            <person name="Abernathy B."/>
            <person name="Du J."/>
            <person name="Tian Z."/>
            <person name="Zhu L."/>
            <person name="Gill N."/>
            <person name="Joshi T."/>
            <person name="Libault M."/>
            <person name="Sethuraman A."/>
            <person name="Zhang X."/>
            <person name="Shinozaki K."/>
            <person name="Nguyen H."/>
            <person name="Wing R."/>
            <person name="Cregan P."/>
            <person name="Specht J."/>
            <person name="Grimwood J."/>
            <person name="Rokhsar D."/>
            <person name="Stacey G."/>
            <person name="Shoemaker R."/>
            <person name="Jackson S."/>
        </authorList>
    </citation>
    <scope>NUCLEOTIDE SEQUENCE</scope>
    <source>
        <tissue evidence="1">Callus</tissue>
    </source>
</reference>
<accession>A0A0R0K2V1</accession>
<protein>
    <submittedName>
        <fullName evidence="1 2">Uncharacterized protein</fullName>
    </submittedName>
</protein>
<dbReference type="ExpressionAtlas" id="A0A0R0K2V1">
    <property type="expression patterns" value="baseline and differential"/>
</dbReference>
<keyword evidence="3" id="KW-1185">Reference proteome</keyword>
<sequence>MEAPIMLPLERTSSIEREPRTLNINQIQSARGLQPVVSAACCMRSGTTMDMDLGEELEVLNSKDATTQVAPAAAFRDIASAPF</sequence>
<reference evidence="2" key="2">
    <citation type="submission" date="2018-02" db="UniProtKB">
        <authorList>
            <consortium name="EnsemblPlants"/>
        </authorList>
    </citation>
    <scope>IDENTIFICATION</scope>
    <source>
        <strain evidence="2">Williams 82</strain>
    </source>
</reference>
<evidence type="ECO:0000313" key="1">
    <source>
        <dbReference type="EMBL" id="KRH59570.1"/>
    </source>
</evidence>
<dbReference type="AlphaFoldDB" id="A0A0R0K2V1"/>
<dbReference type="EMBL" id="CM000838">
    <property type="protein sequence ID" value="KRH59570.1"/>
    <property type="molecule type" value="Genomic_DNA"/>
</dbReference>
<name>A0A0R0K2V1_SOYBN</name>
<proteinExistence type="predicted"/>
<reference evidence="1 2" key="1">
    <citation type="journal article" date="2010" name="Nature">
        <title>Genome sequence of the palaeopolyploid soybean.</title>
        <authorList>
            <person name="Schmutz J."/>
            <person name="Cannon S.B."/>
            <person name="Schlueter J."/>
            <person name="Ma J."/>
            <person name="Mitros T."/>
            <person name="Nelson W."/>
            <person name="Hyten D.L."/>
            <person name="Song Q."/>
            <person name="Thelen J.J."/>
            <person name="Cheng J."/>
            <person name="Xu D."/>
            <person name="Hellsten U."/>
            <person name="May G.D."/>
            <person name="Yu Y."/>
            <person name="Sakurai T."/>
            <person name="Umezawa T."/>
            <person name="Bhattacharyya M.K."/>
            <person name="Sandhu D."/>
            <person name="Valliyodan B."/>
            <person name="Lindquist E."/>
            <person name="Peto M."/>
            <person name="Grant D."/>
            <person name="Shu S."/>
            <person name="Goodstein D."/>
            <person name="Barry K."/>
            <person name="Futrell-Griggs M."/>
            <person name="Abernathy B."/>
            <person name="Du J."/>
            <person name="Tian Z."/>
            <person name="Zhu L."/>
            <person name="Gill N."/>
            <person name="Joshi T."/>
            <person name="Libault M."/>
            <person name="Sethuraman A."/>
            <person name="Zhang X.-C."/>
            <person name="Shinozaki K."/>
            <person name="Nguyen H.T."/>
            <person name="Wing R.A."/>
            <person name="Cregan P."/>
            <person name="Specht J."/>
            <person name="Grimwood J."/>
            <person name="Rokhsar D."/>
            <person name="Stacey G."/>
            <person name="Shoemaker R.C."/>
            <person name="Jackson S.A."/>
        </authorList>
    </citation>
    <scope>NUCLEOTIDE SEQUENCE [LARGE SCALE GENOMIC DNA]</scope>
    <source>
        <strain evidence="2">cv. Williams 82</strain>
        <tissue evidence="1">Callus</tissue>
    </source>
</reference>
<dbReference type="Proteomes" id="UP000008827">
    <property type="component" value="Chromosome 5"/>
</dbReference>
<gene>
    <name evidence="2" type="primary">LOC102660360</name>
    <name evidence="1" type="ORF">GLYMA_05G191500</name>
</gene>
<evidence type="ECO:0000313" key="2">
    <source>
        <dbReference type="EnsemblPlants" id="KRH59570"/>
    </source>
</evidence>
<evidence type="ECO:0000313" key="3">
    <source>
        <dbReference type="Proteomes" id="UP000008827"/>
    </source>
</evidence>
<dbReference type="Gramene" id="KRH59570">
    <property type="protein sequence ID" value="KRH59570"/>
    <property type="gene ID" value="GLYMA_05G191500"/>
</dbReference>
<organism evidence="1">
    <name type="scientific">Glycine max</name>
    <name type="common">Soybean</name>
    <name type="synonym">Glycine hispida</name>
    <dbReference type="NCBI Taxonomy" id="3847"/>
    <lineage>
        <taxon>Eukaryota</taxon>
        <taxon>Viridiplantae</taxon>
        <taxon>Streptophyta</taxon>
        <taxon>Embryophyta</taxon>
        <taxon>Tracheophyta</taxon>
        <taxon>Spermatophyta</taxon>
        <taxon>Magnoliopsida</taxon>
        <taxon>eudicotyledons</taxon>
        <taxon>Gunneridae</taxon>
        <taxon>Pentapetalae</taxon>
        <taxon>rosids</taxon>
        <taxon>fabids</taxon>
        <taxon>Fabales</taxon>
        <taxon>Fabaceae</taxon>
        <taxon>Papilionoideae</taxon>
        <taxon>50 kb inversion clade</taxon>
        <taxon>NPAAA clade</taxon>
        <taxon>indigoferoid/millettioid clade</taxon>
        <taxon>Phaseoleae</taxon>
        <taxon>Glycine</taxon>
        <taxon>Glycine subgen. Soja</taxon>
    </lineage>
</organism>
<dbReference type="EnsemblPlants" id="KRH59570">
    <property type="protein sequence ID" value="KRH59570"/>
    <property type="gene ID" value="GLYMA_05G191500"/>
</dbReference>